<proteinExistence type="predicted"/>
<evidence type="ECO:0000313" key="5">
    <source>
        <dbReference type="WBParaSite" id="Hba_14087"/>
    </source>
</evidence>
<comment type="caution">
    <text evidence="2">Lacks conserved residue(s) required for the propagation of feature annotation.</text>
</comment>
<dbReference type="InterPro" id="IPR000859">
    <property type="entry name" value="CUB_dom"/>
</dbReference>
<evidence type="ECO:0000259" key="3">
    <source>
        <dbReference type="PROSITE" id="PS01180"/>
    </source>
</evidence>
<evidence type="ECO:0000256" key="1">
    <source>
        <dbReference type="ARBA" id="ARBA00023157"/>
    </source>
</evidence>
<dbReference type="AlphaFoldDB" id="A0A1I7X934"/>
<keyword evidence="4" id="KW-1185">Reference proteome</keyword>
<evidence type="ECO:0000313" key="4">
    <source>
        <dbReference type="Proteomes" id="UP000095283"/>
    </source>
</evidence>
<sequence>MFLNEELQMHIFTFTSTFPLELGHSFTLDVKFQKCGGVITEPDNGVLSNLNFGEERLYLPNSSCQWLLQAPEGKIAKVSLKHIY</sequence>
<keyword evidence="1" id="KW-1015">Disulfide bond</keyword>
<reference evidence="5" key="1">
    <citation type="submission" date="2016-11" db="UniProtKB">
        <authorList>
            <consortium name="WormBaseParasite"/>
        </authorList>
    </citation>
    <scope>IDENTIFICATION</scope>
</reference>
<dbReference type="InterPro" id="IPR035914">
    <property type="entry name" value="Sperma_CUB_dom_sf"/>
</dbReference>
<name>A0A1I7X934_HETBA</name>
<dbReference type="Proteomes" id="UP000095283">
    <property type="component" value="Unplaced"/>
</dbReference>
<dbReference type="WBParaSite" id="Hba_14087">
    <property type="protein sequence ID" value="Hba_14087"/>
    <property type="gene ID" value="Hba_14087"/>
</dbReference>
<organism evidence="4 5">
    <name type="scientific">Heterorhabditis bacteriophora</name>
    <name type="common">Entomopathogenic nematode worm</name>
    <dbReference type="NCBI Taxonomy" id="37862"/>
    <lineage>
        <taxon>Eukaryota</taxon>
        <taxon>Metazoa</taxon>
        <taxon>Ecdysozoa</taxon>
        <taxon>Nematoda</taxon>
        <taxon>Chromadorea</taxon>
        <taxon>Rhabditida</taxon>
        <taxon>Rhabditina</taxon>
        <taxon>Rhabditomorpha</taxon>
        <taxon>Strongyloidea</taxon>
        <taxon>Heterorhabditidae</taxon>
        <taxon>Heterorhabditis</taxon>
    </lineage>
</organism>
<protein>
    <submittedName>
        <fullName evidence="5">CUB domain-containing protein</fullName>
    </submittedName>
</protein>
<feature type="domain" description="CUB" evidence="3">
    <location>
        <begin position="35"/>
        <end position="84"/>
    </location>
</feature>
<dbReference type="SUPFAM" id="SSF49854">
    <property type="entry name" value="Spermadhesin, CUB domain"/>
    <property type="match status" value="1"/>
</dbReference>
<evidence type="ECO:0000256" key="2">
    <source>
        <dbReference type="PROSITE-ProRule" id="PRU00059"/>
    </source>
</evidence>
<dbReference type="PROSITE" id="PS01180">
    <property type="entry name" value="CUB"/>
    <property type="match status" value="1"/>
</dbReference>
<dbReference type="Gene3D" id="2.60.120.290">
    <property type="entry name" value="Spermadhesin, CUB domain"/>
    <property type="match status" value="1"/>
</dbReference>
<accession>A0A1I7X934</accession>